<dbReference type="InterPro" id="IPR011006">
    <property type="entry name" value="CheY-like_superfamily"/>
</dbReference>
<evidence type="ECO:0000259" key="2">
    <source>
        <dbReference type="PROSITE" id="PS50110"/>
    </source>
</evidence>
<gene>
    <name evidence="3" type="ORF">WJU16_08175</name>
</gene>
<protein>
    <submittedName>
        <fullName evidence="3">Response regulator</fullName>
    </submittedName>
</protein>
<dbReference type="Pfam" id="PF00072">
    <property type="entry name" value="Response_reg"/>
    <property type="match status" value="1"/>
</dbReference>
<proteinExistence type="predicted"/>
<organism evidence="3 4">
    <name type="scientific">Chitinophaga pollutisoli</name>
    <dbReference type="NCBI Taxonomy" id="3133966"/>
    <lineage>
        <taxon>Bacteria</taxon>
        <taxon>Pseudomonadati</taxon>
        <taxon>Bacteroidota</taxon>
        <taxon>Chitinophagia</taxon>
        <taxon>Chitinophagales</taxon>
        <taxon>Chitinophagaceae</taxon>
        <taxon>Chitinophaga</taxon>
    </lineage>
</organism>
<dbReference type="SUPFAM" id="SSF52172">
    <property type="entry name" value="CheY-like"/>
    <property type="match status" value="1"/>
</dbReference>
<evidence type="ECO:0000313" key="3">
    <source>
        <dbReference type="EMBL" id="WZN43009.1"/>
    </source>
</evidence>
<keyword evidence="4" id="KW-1185">Reference proteome</keyword>
<dbReference type="PROSITE" id="PS50110">
    <property type="entry name" value="RESPONSE_REGULATORY"/>
    <property type="match status" value="1"/>
</dbReference>
<dbReference type="Proteomes" id="UP001485459">
    <property type="component" value="Chromosome"/>
</dbReference>
<dbReference type="Gene3D" id="3.40.50.2300">
    <property type="match status" value="1"/>
</dbReference>
<dbReference type="PANTHER" id="PTHR44520:SF2">
    <property type="entry name" value="RESPONSE REGULATOR RCP1"/>
    <property type="match status" value="1"/>
</dbReference>
<dbReference type="PANTHER" id="PTHR44520">
    <property type="entry name" value="RESPONSE REGULATOR RCP1-RELATED"/>
    <property type="match status" value="1"/>
</dbReference>
<dbReference type="InterPro" id="IPR052893">
    <property type="entry name" value="TCS_response_regulator"/>
</dbReference>
<evidence type="ECO:0000256" key="1">
    <source>
        <dbReference type="PROSITE-ProRule" id="PRU00169"/>
    </source>
</evidence>
<accession>A0ABZ2YW23</accession>
<dbReference type="InterPro" id="IPR001789">
    <property type="entry name" value="Sig_transdc_resp-reg_receiver"/>
</dbReference>
<reference evidence="4" key="1">
    <citation type="submission" date="2024-03" db="EMBL/GenBank/DDBJ databases">
        <title>Chitinophaga horti sp. nov., isolated from garden soil.</title>
        <authorList>
            <person name="Lee D.S."/>
            <person name="Han D.M."/>
            <person name="Baek J.H."/>
            <person name="Choi D.G."/>
            <person name="Jeon J.H."/>
            <person name="Jeon C.O."/>
        </authorList>
    </citation>
    <scope>NUCLEOTIDE SEQUENCE [LARGE SCALE GENOMIC DNA]</scope>
    <source>
        <strain evidence="4">GPA1</strain>
    </source>
</reference>
<keyword evidence="1" id="KW-0597">Phosphoprotein</keyword>
<dbReference type="RefSeq" id="WP_341837831.1">
    <property type="nucleotide sequence ID" value="NZ_CP149822.1"/>
</dbReference>
<name>A0ABZ2YW23_9BACT</name>
<feature type="domain" description="Response regulatory" evidence="2">
    <location>
        <begin position="6"/>
        <end position="132"/>
    </location>
</feature>
<sequence>MTKFRKILLAEDDEDDRMIFEEIVRQLQGRHDFDFEMVENGSLMIQLLDTLSGGGGQLPALIVLDQNMPQMSGQEALAYVKASPLLSGIPVVIFSTYNDNRLMKECIQLGAVRTITKPDSYEGFHDVIELLVTEFVVDEKLP</sequence>
<dbReference type="EMBL" id="CP149822">
    <property type="protein sequence ID" value="WZN43009.1"/>
    <property type="molecule type" value="Genomic_DNA"/>
</dbReference>
<dbReference type="SMART" id="SM00448">
    <property type="entry name" value="REC"/>
    <property type="match status" value="1"/>
</dbReference>
<feature type="modified residue" description="4-aspartylphosphate" evidence="1">
    <location>
        <position position="65"/>
    </location>
</feature>
<evidence type="ECO:0000313" key="4">
    <source>
        <dbReference type="Proteomes" id="UP001485459"/>
    </source>
</evidence>